<sequence>MGDENPIRTLGDYYKPSHEGYRNTIGLPVGNNVVPLRSDTIQFVANGCSLSTTFGLEYPTNTSRIFLTTYPYTTWEDLLHIPYSNSFHLGRAVKLSNDILMSAQQVLTSSTLTLISRTTRGLYLFQINEPIFRELVREFFASFEFDATPCRYKPLHKGVTFRLGGVEREMSLLKFGWRVGLYSEGESRDVATLSGLRNAETVNATRLTHSFWPIIGDKPEGDKRSDENGKMKDLRIANIYRAIVSQGIAITRPADGSTRFGWIDAWMGNKRTTHWINNHTVRSSSTERRRDNLEPTSLIESISWVRATTLFMLSGTHAIPSTTLPSLPSP</sequence>
<dbReference type="Proteomes" id="UP001151760">
    <property type="component" value="Unassembled WGS sequence"/>
</dbReference>
<comment type="caution">
    <text evidence="1">The sequence shown here is derived from an EMBL/GenBank/DDBJ whole genome shotgun (WGS) entry which is preliminary data.</text>
</comment>
<name>A0ABQ5CXP5_9ASTR</name>
<reference evidence="1" key="2">
    <citation type="submission" date="2022-01" db="EMBL/GenBank/DDBJ databases">
        <authorList>
            <person name="Yamashiro T."/>
            <person name="Shiraishi A."/>
            <person name="Satake H."/>
            <person name="Nakayama K."/>
        </authorList>
    </citation>
    <scope>NUCLEOTIDE SEQUENCE</scope>
</reference>
<keyword evidence="2" id="KW-1185">Reference proteome</keyword>
<organism evidence="1 2">
    <name type="scientific">Tanacetum coccineum</name>
    <dbReference type="NCBI Taxonomy" id="301880"/>
    <lineage>
        <taxon>Eukaryota</taxon>
        <taxon>Viridiplantae</taxon>
        <taxon>Streptophyta</taxon>
        <taxon>Embryophyta</taxon>
        <taxon>Tracheophyta</taxon>
        <taxon>Spermatophyta</taxon>
        <taxon>Magnoliopsida</taxon>
        <taxon>eudicotyledons</taxon>
        <taxon>Gunneridae</taxon>
        <taxon>Pentapetalae</taxon>
        <taxon>asterids</taxon>
        <taxon>campanulids</taxon>
        <taxon>Asterales</taxon>
        <taxon>Asteraceae</taxon>
        <taxon>Asteroideae</taxon>
        <taxon>Anthemideae</taxon>
        <taxon>Anthemidinae</taxon>
        <taxon>Tanacetum</taxon>
    </lineage>
</organism>
<evidence type="ECO:0000313" key="2">
    <source>
        <dbReference type="Proteomes" id="UP001151760"/>
    </source>
</evidence>
<evidence type="ECO:0000313" key="1">
    <source>
        <dbReference type="EMBL" id="GJT31866.1"/>
    </source>
</evidence>
<reference evidence="1" key="1">
    <citation type="journal article" date="2022" name="Int. J. Mol. Sci.">
        <title>Draft Genome of Tanacetum Coccineum: Genomic Comparison of Closely Related Tanacetum-Family Plants.</title>
        <authorList>
            <person name="Yamashiro T."/>
            <person name="Shiraishi A."/>
            <person name="Nakayama K."/>
            <person name="Satake H."/>
        </authorList>
    </citation>
    <scope>NUCLEOTIDE SEQUENCE</scope>
</reference>
<protein>
    <submittedName>
        <fullName evidence="1">Uncharacterized protein</fullName>
    </submittedName>
</protein>
<proteinExistence type="predicted"/>
<accession>A0ABQ5CXP5</accession>
<gene>
    <name evidence="1" type="ORF">Tco_0922285</name>
</gene>
<dbReference type="EMBL" id="BQNB010014743">
    <property type="protein sequence ID" value="GJT31866.1"/>
    <property type="molecule type" value="Genomic_DNA"/>
</dbReference>